<reference evidence="1 2" key="1">
    <citation type="submission" date="2018-03" db="EMBL/GenBank/DDBJ databases">
        <title>Brevisbacillus phylogenomics.</title>
        <authorList>
            <person name="Dunlap C."/>
        </authorList>
    </citation>
    <scope>NUCLEOTIDE SEQUENCE [LARGE SCALE GENOMIC DNA]</scope>
    <source>
        <strain evidence="1 2">NRRL B-41110</strain>
    </source>
</reference>
<accession>A0ABX5FTI7</accession>
<dbReference type="GeneID" id="95751077"/>
<protein>
    <submittedName>
        <fullName evidence="1">Uncharacterized protein</fullName>
    </submittedName>
</protein>
<name>A0ABX5FTI7_9BACL</name>
<comment type="caution">
    <text evidence="1">The sequence shown here is derived from an EMBL/GenBank/DDBJ whole genome shotgun (WGS) entry which is preliminary data.</text>
</comment>
<organism evidence="1 2">
    <name type="scientific">Brevibacillus porteri</name>
    <dbReference type="NCBI Taxonomy" id="2126350"/>
    <lineage>
        <taxon>Bacteria</taxon>
        <taxon>Bacillati</taxon>
        <taxon>Bacillota</taxon>
        <taxon>Bacilli</taxon>
        <taxon>Bacillales</taxon>
        <taxon>Paenibacillaceae</taxon>
        <taxon>Brevibacillus</taxon>
    </lineage>
</organism>
<evidence type="ECO:0000313" key="2">
    <source>
        <dbReference type="Proteomes" id="UP000241645"/>
    </source>
</evidence>
<dbReference type="EMBL" id="PXZO01000021">
    <property type="protein sequence ID" value="PSK10378.1"/>
    <property type="molecule type" value="Genomic_DNA"/>
</dbReference>
<keyword evidence="2" id="KW-1185">Reference proteome</keyword>
<dbReference type="Proteomes" id="UP000241645">
    <property type="component" value="Unassembled WGS sequence"/>
</dbReference>
<sequence length="75" mass="8516">MEGNHIFDWIKDVIEGSGGLLDYERHEWAVRNYSDEMTAAIWIIKCLGNPKCAGSAEVLKAIMDRRKEMGETTTI</sequence>
<gene>
    <name evidence="1" type="ORF">C7R92_13280</name>
</gene>
<dbReference type="RefSeq" id="WP_106834574.1">
    <property type="nucleotide sequence ID" value="NZ_JARMEW010000032.1"/>
</dbReference>
<proteinExistence type="predicted"/>
<evidence type="ECO:0000313" key="1">
    <source>
        <dbReference type="EMBL" id="PSK10378.1"/>
    </source>
</evidence>